<reference evidence="9 10" key="1">
    <citation type="submission" date="2024-01" db="EMBL/GenBank/DDBJ databases">
        <title>A telomere-to-telomere, gap-free genome of sweet tea (Lithocarpus litseifolius).</title>
        <authorList>
            <person name="Zhou J."/>
        </authorList>
    </citation>
    <scope>NUCLEOTIDE SEQUENCE [LARGE SCALE GENOMIC DNA]</scope>
    <source>
        <strain evidence="9">Zhou-2022a</strain>
        <tissue evidence="9">Leaf</tissue>
    </source>
</reference>
<keyword evidence="4" id="KW-0540">Nuclease</keyword>
<feature type="domain" description="DDE Tnp4" evidence="8">
    <location>
        <begin position="38"/>
        <end position="93"/>
    </location>
</feature>
<comment type="cofactor">
    <cofactor evidence="1">
        <name>a divalent metal cation</name>
        <dbReference type="ChEBI" id="CHEBI:60240"/>
    </cofactor>
</comment>
<evidence type="ECO:0000256" key="6">
    <source>
        <dbReference type="ARBA" id="ARBA00022801"/>
    </source>
</evidence>
<dbReference type="GO" id="GO:0004518">
    <property type="term" value="F:nuclease activity"/>
    <property type="evidence" value="ECO:0007669"/>
    <property type="project" value="UniProtKB-KW"/>
</dbReference>
<comment type="caution">
    <text evidence="9">The sequence shown here is derived from an EMBL/GenBank/DDBJ whole genome shotgun (WGS) entry which is preliminary data.</text>
</comment>
<keyword evidence="7" id="KW-0539">Nucleus</keyword>
<evidence type="ECO:0000259" key="8">
    <source>
        <dbReference type="Pfam" id="PF13359"/>
    </source>
</evidence>
<proteinExistence type="inferred from homology"/>
<evidence type="ECO:0000256" key="5">
    <source>
        <dbReference type="ARBA" id="ARBA00022723"/>
    </source>
</evidence>
<protein>
    <recommendedName>
        <fullName evidence="8">DDE Tnp4 domain-containing protein</fullName>
    </recommendedName>
</protein>
<evidence type="ECO:0000256" key="7">
    <source>
        <dbReference type="ARBA" id="ARBA00023242"/>
    </source>
</evidence>
<dbReference type="Pfam" id="PF13359">
    <property type="entry name" value="DDE_Tnp_4"/>
    <property type="match status" value="1"/>
</dbReference>
<accession>A0AAW2BJH4</accession>
<organism evidence="9 10">
    <name type="scientific">Lithocarpus litseifolius</name>
    <dbReference type="NCBI Taxonomy" id="425828"/>
    <lineage>
        <taxon>Eukaryota</taxon>
        <taxon>Viridiplantae</taxon>
        <taxon>Streptophyta</taxon>
        <taxon>Embryophyta</taxon>
        <taxon>Tracheophyta</taxon>
        <taxon>Spermatophyta</taxon>
        <taxon>Magnoliopsida</taxon>
        <taxon>eudicotyledons</taxon>
        <taxon>Gunneridae</taxon>
        <taxon>Pentapetalae</taxon>
        <taxon>rosids</taxon>
        <taxon>fabids</taxon>
        <taxon>Fagales</taxon>
        <taxon>Fagaceae</taxon>
        <taxon>Lithocarpus</taxon>
    </lineage>
</organism>
<dbReference type="GO" id="GO:0016787">
    <property type="term" value="F:hydrolase activity"/>
    <property type="evidence" value="ECO:0007669"/>
    <property type="project" value="UniProtKB-KW"/>
</dbReference>
<dbReference type="AlphaFoldDB" id="A0AAW2BJH4"/>
<dbReference type="GO" id="GO:0046872">
    <property type="term" value="F:metal ion binding"/>
    <property type="evidence" value="ECO:0007669"/>
    <property type="project" value="UniProtKB-KW"/>
</dbReference>
<dbReference type="InterPro" id="IPR045249">
    <property type="entry name" value="HARBI1-like"/>
</dbReference>
<keyword evidence="6" id="KW-0378">Hydrolase</keyword>
<evidence type="ECO:0000313" key="9">
    <source>
        <dbReference type="EMBL" id="KAK9985703.1"/>
    </source>
</evidence>
<dbReference type="PANTHER" id="PTHR22930">
    <property type="match status" value="1"/>
</dbReference>
<gene>
    <name evidence="9" type="ORF">SO802_030654</name>
</gene>
<evidence type="ECO:0000256" key="3">
    <source>
        <dbReference type="ARBA" id="ARBA00006958"/>
    </source>
</evidence>
<dbReference type="Proteomes" id="UP001459277">
    <property type="component" value="Unassembled WGS sequence"/>
</dbReference>
<evidence type="ECO:0000256" key="2">
    <source>
        <dbReference type="ARBA" id="ARBA00004123"/>
    </source>
</evidence>
<dbReference type="EMBL" id="JAZDWU010000011">
    <property type="protein sequence ID" value="KAK9985703.1"/>
    <property type="molecule type" value="Genomic_DNA"/>
</dbReference>
<dbReference type="PANTHER" id="PTHR22930:SF259">
    <property type="entry name" value="OS08G0106900 PROTEIN"/>
    <property type="match status" value="1"/>
</dbReference>
<dbReference type="GO" id="GO:0005634">
    <property type="term" value="C:nucleus"/>
    <property type="evidence" value="ECO:0007669"/>
    <property type="project" value="UniProtKB-SubCell"/>
</dbReference>
<sequence length="144" mass="15517">MEASSSSSSTSLVLYRASVPSSASSSHSVPLLKCVGAIDGTHISASAPSGRTTAFRDIRSDITQNVMCACNFDMWFMYVHSGWEGSANDSRVMHGALGHAEIVLSRGLGLRHRQCIPPPTQARFPILTAMHVFSISRQRLIVIA</sequence>
<comment type="subcellular location">
    <subcellularLocation>
        <location evidence="2">Nucleus</location>
    </subcellularLocation>
</comment>
<name>A0AAW2BJH4_9ROSI</name>
<dbReference type="InterPro" id="IPR027806">
    <property type="entry name" value="HARBI1_dom"/>
</dbReference>
<evidence type="ECO:0000256" key="4">
    <source>
        <dbReference type="ARBA" id="ARBA00022722"/>
    </source>
</evidence>
<evidence type="ECO:0000256" key="1">
    <source>
        <dbReference type="ARBA" id="ARBA00001968"/>
    </source>
</evidence>
<keyword evidence="5" id="KW-0479">Metal-binding</keyword>
<comment type="similarity">
    <text evidence="3">Belongs to the HARBI1 family.</text>
</comment>
<keyword evidence="10" id="KW-1185">Reference proteome</keyword>
<evidence type="ECO:0000313" key="10">
    <source>
        <dbReference type="Proteomes" id="UP001459277"/>
    </source>
</evidence>